<evidence type="ECO:0000313" key="1">
    <source>
        <dbReference type="EMBL" id="GMF61744.1"/>
    </source>
</evidence>
<proteinExistence type="predicted"/>
<keyword evidence="2" id="KW-1185">Reference proteome</keyword>
<accession>A0A9W6YAQ7</accession>
<evidence type="ECO:0000313" key="2">
    <source>
        <dbReference type="Proteomes" id="UP001165121"/>
    </source>
</evidence>
<organism evidence="1 2">
    <name type="scientific">Phytophthora fragariaefolia</name>
    <dbReference type="NCBI Taxonomy" id="1490495"/>
    <lineage>
        <taxon>Eukaryota</taxon>
        <taxon>Sar</taxon>
        <taxon>Stramenopiles</taxon>
        <taxon>Oomycota</taxon>
        <taxon>Peronosporomycetes</taxon>
        <taxon>Peronosporales</taxon>
        <taxon>Peronosporaceae</taxon>
        <taxon>Phytophthora</taxon>
    </lineage>
</organism>
<dbReference type="Proteomes" id="UP001165121">
    <property type="component" value="Unassembled WGS sequence"/>
</dbReference>
<gene>
    <name evidence="1" type="ORF">Pfra01_002687100</name>
</gene>
<name>A0A9W6YAQ7_9STRA</name>
<reference evidence="1" key="1">
    <citation type="submission" date="2023-04" db="EMBL/GenBank/DDBJ databases">
        <title>Phytophthora fragariaefolia NBRC 109709.</title>
        <authorList>
            <person name="Ichikawa N."/>
            <person name="Sato H."/>
            <person name="Tonouchi N."/>
        </authorList>
    </citation>
    <scope>NUCLEOTIDE SEQUENCE</scope>
    <source>
        <strain evidence="1">NBRC 109709</strain>
    </source>
</reference>
<dbReference type="AlphaFoldDB" id="A0A9W6YAQ7"/>
<dbReference type="EMBL" id="BSXT01006022">
    <property type="protein sequence ID" value="GMF61744.1"/>
    <property type="molecule type" value="Genomic_DNA"/>
</dbReference>
<protein>
    <submittedName>
        <fullName evidence="1">Unnamed protein product</fullName>
    </submittedName>
</protein>
<comment type="caution">
    <text evidence="1">The sequence shown here is derived from an EMBL/GenBank/DDBJ whole genome shotgun (WGS) entry which is preliminary data.</text>
</comment>
<sequence length="168" mass="18189">MLQLVSASSVSADQRVPLPVKLLLPNFGDQNIVPQLNQLVCDACHGAVTNDVDDNIPEIRVNLSVSTGARINHDEQRCSELAGELDSSLSVSPLDAGSAQISQFEAAVQHPPTLATGYHLNSSVPGKTHRHNTISWSEAKVRLLYIVQTRYNKTTTKTKQPTIAAPLK</sequence>